<evidence type="ECO:0000259" key="1">
    <source>
        <dbReference type="Pfam" id="PF01408"/>
    </source>
</evidence>
<feature type="domain" description="GFO/IDH/MocA-like oxidoreductase" evidence="2">
    <location>
        <begin position="140"/>
        <end position="249"/>
    </location>
</feature>
<dbReference type="Gene3D" id="3.40.50.720">
    <property type="entry name" value="NAD(P)-binding Rossmann-like Domain"/>
    <property type="match status" value="1"/>
</dbReference>
<dbReference type="GO" id="GO:0000166">
    <property type="term" value="F:nucleotide binding"/>
    <property type="evidence" value="ECO:0007669"/>
    <property type="project" value="InterPro"/>
</dbReference>
<dbReference type="PANTHER" id="PTHR43054:SF1">
    <property type="entry name" value="SCYLLO-INOSITOL 2-DEHYDROGENASE (NADP(+)) IOLU"/>
    <property type="match status" value="1"/>
</dbReference>
<dbReference type="Pfam" id="PF01408">
    <property type="entry name" value="GFO_IDH_MocA"/>
    <property type="match status" value="1"/>
</dbReference>
<dbReference type="AlphaFoldDB" id="A0A1V4SUH7"/>
<reference evidence="3 4" key="1">
    <citation type="submission" date="2016-02" db="EMBL/GenBank/DDBJ databases">
        <title>Genome sequence of Clostridium thermobutyricum DSM 4928.</title>
        <authorList>
            <person name="Poehlein A."/>
            <person name="Daniel R."/>
        </authorList>
    </citation>
    <scope>NUCLEOTIDE SEQUENCE [LARGE SCALE GENOMIC DNA]</scope>
    <source>
        <strain evidence="3 4">DSM 4928</strain>
    </source>
</reference>
<comment type="caution">
    <text evidence="3">The sequence shown here is derived from an EMBL/GenBank/DDBJ whole genome shotgun (WGS) entry which is preliminary data.</text>
</comment>
<dbReference type="Pfam" id="PF22725">
    <property type="entry name" value="GFO_IDH_MocA_C3"/>
    <property type="match status" value="1"/>
</dbReference>
<dbReference type="EC" id="1.1.1.292" evidence="3"/>
<protein>
    <submittedName>
        <fullName evidence="3">1,5-anhydro-D-fructose reductase</fullName>
        <ecNumber evidence="3">1.1.1.292</ecNumber>
    </submittedName>
</protein>
<proteinExistence type="predicted"/>
<dbReference type="PANTHER" id="PTHR43054">
    <property type="match status" value="1"/>
</dbReference>
<name>A0A1V4SUH7_9CLOT</name>
<dbReference type="Gene3D" id="3.30.360.10">
    <property type="entry name" value="Dihydrodipicolinate Reductase, domain 2"/>
    <property type="match status" value="1"/>
</dbReference>
<dbReference type="Proteomes" id="UP000191448">
    <property type="component" value="Unassembled WGS sequence"/>
</dbReference>
<dbReference type="SUPFAM" id="SSF51735">
    <property type="entry name" value="NAD(P)-binding Rossmann-fold domains"/>
    <property type="match status" value="1"/>
</dbReference>
<keyword evidence="3" id="KW-0560">Oxidoreductase</keyword>
<dbReference type="GO" id="GO:0033712">
    <property type="term" value="F:1,5-anhydro-D-fructose reductase (1,5-anhydro-D-mannitol-forming) activity"/>
    <property type="evidence" value="ECO:0007669"/>
    <property type="project" value="UniProtKB-EC"/>
</dbReference>
<organism evidence="3 4">
    <name type="scientific">Clostridium thermobutyricum DSM 4928</name>
    <dbReference type="NCBI Taxonomy" id="1121339"/>
    <lineage>
        <taxon>Bacteria</taxon>
        <taxon>Bacillati</taxon>
        <taxon>Bacillota</taxon>
        <taxon>Clostridia</taxon>
        <taxon>Eubacteriales</taxon>
        <taxon>Clostridiaceae</taxon>
        <taxon>Clostridium</taxon>
    </lineage>
</organism>
<accession>A0A1V4SUH7</accession>
<sequence length="332" mass="37944">MDKINFGIIGTNNITRWFLEGGKKVKGFNLSCVYSRSEEKAKMFAKEYGAEYIFTNLEEMAKSKNLDAVYIASPNSLHKEQAVLFLRNGKHVLCEKAFASNLVEVNEMIKAAKENNVVLMEAMKTTLLPNFKEILNNIYKIGKVRRYFASYCQYSSRYDKYKEGEILNVFKNEFSNGSLMDIGVYTIAPMVALFGKPKEIKASGYILETKVDGEGSILFKYDEMEASVIYSKISNSYIPSEIQGEEGSIIINKINDMKEVYIIYKDGRKEIISKNQDSDDMCYEIEEFISIIKNNKLESDINSLDFSKTVIEIMDEGRRQIGISYQADKINI</sequence>
<dbReference type="RefSeq" id="WP_080022958.1">
    <property type="nucleotide sequence ID" value="NZ_LTAY01000044.1"/>
</dbReference>
<gene>
    <name evidence="3" type="primary">afr</name>
    <name evidence="3" type="ORF">CLTHE_17800</name>
</gene>
<dbReference type="OrthoDB" id="9783105at2"/>
<evidence type="ECO:0000313" key="3">
    <source>
        <dbReference type="EMBL" id="OPX47563.1"/>
    </source>
</evidence>
<dbReference type="SUPFAM" id="SSF55347">
    <property type="entry name" value="Glyceraldehyde-3-phosphate dehydrogenase-like, C-terminal domain"/>
    <property type="match status" value="1"/>
</dbReference>
<dbReference type="InterPro" id="IPR000683">
    <property type="entry name" value="Gfo/Idh/MocA-like_OxRdtase_N"/>
</dbReference>
<evidence type="ECO:0000313" key="4">
    <source>
        <dbReference type="Proteomes" id="UP000191448"/>
    </source>
</evidence>
<dbReference type="InterPro" id="IPR055170">
    <property type="entry name" value="GFO_IDH_MocA-like_dom"/>
</dbReference>
<dbReference type="EMBL" id="LTAY01000044">
    <property type="protein sequence ID" value="OPX47563.1"/>
    <property type="molecule type" value="Genomic_DNA"/>
</dbReference>
<feature type="domain" description="Gfo/Idh/MocA-like oxidoreductase N-terminal" evidence="1">
    <location>
        <begin position="4"/>
        <end position="121"/>
    </location>
</feature>
<dbReference type="InterPro" id="IPR036291">
    <property type="entry name" value="NAD(P)-bd_dom_sf"/>
</dbReference>
<evidence type="ECO:0000259" key="2">
    <source>
        <dbReference type="Pfam" id="PF22725"/>
    </source>
</evidence>